<dbReference type="CDD" id="cd01741">
    <property type="entry name" value="GATase1_1"/>
    <property type="match status" value="1"/>
</dbReference>
<evidence type="ECO:0000313" key="3">
    <source>
        <dbReference type="Proteomes" id="UP001559025"/>
    </source>
</evidence>
<dbReference type="InterPro" id="IPR017926">
    <property type="entry name" value="GATASE"/>
</dbReference>
<proteinExistence type="predicted"/>
<keyword evidence="2" id="KW-0315">Glutamine amidotransferase</keyword>
<dbReference type="Pfam" id="PF00117">
    <property type="entry name" value="GATase"/>
    <property type="match status" value="1"/>
</dbReference>
<reference evidence="2 3" key="1">
    <citation type="submission" date="2024-01" db="EMBL/GenBank/DDBJ databases">
        <title>New evidence supports the origin of RcGTA from prophage.</title>
        <authorList>
            <person name="Xu Y."/>
            <person name="Liu B."/>
            <person name="Chen F."/>
        </authorList>
    </citation>
    <scope>NUCLEOTIDE SEQUENCE [LARGE SCALE GENOMIC DNA]</scope>
    <source>
        <strain evidence="2 3">CBW1107-2</strain>
    </source>
</reference>
<organism evidence="2 3">
    <name type="scientific">Neoaquamicrobium sediminum</name>
    <dbReference type="NCBI Taxonomy" id="1849104"/>
    <lineage>
        <taxon>Bacteria</taxon>
        <taxon>Pseudomonadati</taxon>
        <taxon>Pseudomonadota</taxon>
        <taxon>Alphaproteobacteria</taxon>
        <taxon>Hyphomicrobiales</taxon>
        <taxon>Phyllobacteriaceae</taxon>
        <taxon>Neoaquamicrobium</taxon>
    </lineage>
</organism>
<dbReference type="PANTHER" id="PTHR42695">
    <property type="entry name" value="GLUTAMINE AMIDOTRANSFERASE YLR126C-RELATED"/>
    <property type="match status" value="1"/>
</dbReference>
<dbReference type="EMBL" id="JAZHFV010000002">
    <property type="protein sequence ID" value="MEX4007092.1"/>
    <property type="molecule type" value="Genomic_DNA"/>
</dbReference>
<dbReference type="InterPro" id="IPR044992">
    <property type="entry name" value="ChyE-like"/>
</dbReference>
<dbReference type="Gene3D" id="3.40.50.880">
    <property type="match status" value="1"/>
</dbReference>
<evidence type="ECO:0000313" key="2">
    <source>
        <dbReference type="EMBL" id="MEX4007092.1"/>
    </source>
</evidence>
<dbReference type="PANTHER" id="PTHR42695:SF5">
    <property type="entry name" value="GLUTAMINE AMIDOTRANSFERASE YLR126C-RELATED"/>
    <property type="match status" value="1"/>
</dbReference>
<protein>
    <submittedName>
        <fullName evidence="2">Type 1 glutamine amidotransferase</fullName>
    </submittedName>
</protein>
<dbReference type="PROSITE" id="PS51273">
    <property type="entry name" value="GATASE_TYPE_1"/>
    <property type="match status" value="1"/>
</dbReference>
<evidence type="ECO:0000259" key="1">
    <source>
        <dbReference type="Pfam" id="PF00117"/>
    </source>
</evidence>
<comment type="caution">
    <text evidence="2">The sequence shown here is derived from an EMBL/GenBank/DDBJ whole genome shotgun (WGS) entry which is preliminary data.</text>
</comment>
<sequence length="235" mass="25179">MHVLVVQNFEGASLGQVAIALDEANASVETIRADKGEPLPDGANGYDALVVLGGAQNALADDVCPWLPALCDLMRDFSEADRSVLGICLGSQLLARAYGGQNIVGGATEFGWREVELTGDGVADPIFEGVGERFRTFEWHDDTFMLPGGAVRLAGNLDVQNQAFRVGRAAYGMQFHFEADRPMVEQWSDAFATLLADLQPGWAERHPAEAALHGPQADAAGMTIARNWVRTIAAP</sequence>
<keyword evidence="3" id="KW-1185">Reference proteome</keyword>
<feature type="domain" description="Glutamine amidotransferase" evidence="1">
    <location>
        <begin position="18"/>
        <end position="179"/>
    </location>
</feature>
<dbReference type="SUPFAM" id="SSF52317">
    <property type="entry name" value="Class I glutamine amidotransferase-like"/>
    <property type="match status" value="1"/>
</dbReference>
<dbReference type="RefSeq" id="WP_173186879.1">
    <property type="nucleotide sequence ID" value="NZ_JABETK010000001.1"/>
</dbReference>
<name>A0ABV3WR25_9HYPH</name>
<accession>A0ABV3WR25</accession>
<dbReference type="InterPro" id="IPR029062">
    <property type="entry name" value="Class_I_gatase-like"/>
</dbReference>
<gene>
    <name evidence="2" type="ORF">V1479_07240</name>
</gene>
<dbReference type="Proteomes" id="UP001559025">
    <property type="component" value="Unassembled WGS sequence"/>
</dbReference>